<feature type="repeat" description="ANK" evidence="1">
    <location>
        <begin position="360"/>
        <end position="393"/>
    </location>
</feature>
<dbReference type="InterPro" id="IPR039323">
    <property type="entry name" value="ANKRD_45/46/60"/>
</dbReference>
<dbReference type="Gene3D" id="1.25.40.20">
    <property type="entry name" value="Ankyrin repeat-containing domain"/>
    <property type="match status" value="1"/>
</dbReference>
<evidence type="ECO:0000256" key="1">
    <source>
        <dbReference type="PROSITE-ProRule" id="PRU00023"/>
    </source>
</evidence>
<dbReference type="SMART" id="SM00248">
    <property type="entry name" value="ANK"/>
    <property type="match status" value="2"/>
</dbReference>
<gene>
    <name evidence="2" type="ORF">CTAYLR_002598</name>
</gene>
<dbReference type="PROSITE" id="PS50088">
    <property type="entry name" value="ANK_REPEAT"/>
    <property type="match status" value="1"/>
</dbReference>
<accession>A0AAD7XIG7</accession>
<dbReference type="PANTHER" id="PTHR22677:SF4">
    <property type="entry name" value="USHER SYNDROME TYPE-1G PROTEIN-LIKE PROTEIN"/>
    <property type="match status" value="1"/>
</dbReference>
<dbReference type="InterPro" id="IPR002110">
    <property type="entry name" value="Ankyrin_rpt"/>
</dbReference>
<dbReference type="Gene3D" id="1.20.930.20">
    <property type="entry name" value="Adaptor protein Cbl, N-terminal domain"/>
    <property type="match status" value="1"/>
</dbReference>
<proteinExistence type="predicted"/>
<evidence type="ECO:0000313" key="2">
    <source>
        <dbReference type="EMBL" id="KAJ8602791.1"/>
    </source>
</evidence>
<dbReference type="Proteomes" id="UP001230188">
    <property type="component" value="Unassembled WGS sequence"/>
</dbReference>
<dbReference type="InterPro" id="IPR036537">
    <property type="entry name" value="Adaptor_Cbl_N_dom_sf"/>
</dbReference>
<dbReference type="EMBL" id="JAQMWT010000366">
    <property type="protein sequence ID" value="KAJ8602791.1"/>
    <property type="molecule type" value="Genomic_DNA"/>
</dbReference>
<dbReference type="PANTHER" id="PTHR22677">
    <property type="entry name" value="ANKYRIN REPEAT DOMAIN-CONTAINING PROTEIN 60"/>
    <property type="match status" value="1"/>
</dbReference>
<comment type="caution">
    <text evidence="2">The sequence shown here is derived from an EMBL/GenBank/DDBJ whole genome shotgun (WGS) entry which is preliminary data.</text>
</comment>
<protein>
    <submittedName>
        <fullName evidence="2">Uncharacterized protein</fullName>
    </submittedName>
</protein>
<name>A0AAD7XIG7_9STRA</name>
<dbReference type="AlphaFoldDB" id="A0AAD7XIG7"/>
<keyword evidence="1" id="KW-0040">ANK repeat</keyword>
<dbReference type="SUPFAM" id="SSF48403">
    <property type="entry name" value="Ankyrin repeat"/>
    <property type="match status" value="1"/>
</dbReference>
<dbReference type="InterPro" id="IPR036770">
    <property type="entry name" value="Ankyrin_rpt-contain_sf"/>
</dbReference>
<evidence type="ECO:0000313" key="3">
    <source>
        <dbReference type="Proteomes" id="UP001230188"/>
    </source>
</evidence>
<organism evidence="2 3">
    <name type="scientific">Chrysophaeum taylorii</name>
    <dbReference type="NCBI Taxonomy" id="2483200"/>
    <lineage>
        <taxon>Eukaryota</taxon>
        <taxon>Sar</taxon>
        <taxon>Stramenopiles</taxon>
        <taxon>Ochrophyta</taxon>
        <taxon>Pelagophyceae</taxon>
        <taxon>Pelagomonadales</taxon>
        <taxon>Pelagomonadaceae</taxon>
        <taxon>Chrysophaeum</taxon>
    </lineage>
</organism>
<reference evidence="2" key="1">
    <citation type="submission" date="2023-01" db="EMBL/GenBank/DDBJ databases">
        <title>Metagenome sequencing of chrysophaentin producing Chrysophaeum taylorii.</title>
        <authorList>
            <person name="Davison J."/>
            <person name="Bewley C."/>
        </authorList>
    </citation>
    <scope>NUCLEOTIDE SEQUENCE</scope>
    <source>
        <strain evidence="2">NIES-1699</strain>
    </source>
</reference>
<keyword evidence="3" id="KW-1185">Reference proteome</keyword>
<dbReference type="GO" id="GO:0007166">
    <property type="term" value="P:cell surface receptor signaling pathway"/>
    <property type="evidence" value="ECO:0007669"/>
    <property type="project" value="InterPro"/>
</dbReference>
<sequence length="399" mass="44322">MMAETEFAFRRQEMTATLQRAEPKREKMERVDEVVERGLDIVTTLLVIGTALPVVLGGICGVTKDILEDVRKYKGRAEDVAQAGSRVVDVLEFLQLLAHRVRVRNLPAIDKVRRAMEDLKLLLDDFKTAVQAFGNRGFLKRAWKLRKHAGTLSLLDEKIRCWKLDMLWKVYGLARDDHVEELLLRTVPYKLEEALRKHVERHDNDESALGDVAKEGGVDPEETRTGLESLHRVGEDINSQLKEMKEIMAQLKRAIERSDLPAVQLAGEKASDLMARTGSLSVYERGLVSKLLAACFSGDANKIESLLEKENDIIHEMSSDVGGGAAWALSALHVSAMLGNIGVIKRLHSKNGDFTRPDARKRTPLHHAAAHGHVKVISYLLTHCGVDVNAMAGSAPGQP</sequence>
<dbReference type="Pfam" id="PF12796">
    <property type="entry name" value="Ank_2"/>
    <property type="match status" value="1"/>
</dbReference>
<dbReference type="PROSITE" id="PS50297">
    <property type="entry name" value="ANK_REP_REGION"/>
    <property type="match status" value="1"/>
</dbReference>